<keyword evidence="1 5" id="KW-0808">Transferase</keyword>
<dbReference type="UniPathway" id="UPA00065"/>
<evidence type="ECO:0000256" key="3">
    <source>
        <dbReference type="ARBA" id="ARBA00022777"/>
    </source>
</evidence>
<dbReference type="InterPro" id="IPR036759">
    <property type="entry name" value="TPK_catalytic_sf"/>
</dbReference>
<evidence type="ECO:0000256" key="5">
    <source>
        <dbReference type="HAMAP-Rule" id="MF_02131"/>
    </source>
</evidence>
<dbReference type="PANTHER" id="PTHR39648">
    <property type="entry name" value="6-HYDROXYMETHYL-7,8-DIHYDROPTERIN PYROPHOSPHOKINASE"/>
    <property type="match status" value="1"/>
</dbReference>
<proteinExistence type="inferred from homology"/>
<keyword evidence="2 5" id="KW-0547">Nucleotide-binding</keyword>
<evidence type="ECO:0000256" key="1">
    <source>
        <dbReference type="ARBA" id="ARBA00022679"/>
    </source>
</evidence>
<evidence type="ECO:0000256" key="2">
    <source>
        <dbReference type="ARBA" id="ARBA00022741"/>
    </source>
</evidence>
<evidence type="ECO:0000259" key="6">
    <source>
        <dbReference type="Pfam" id="PF01973"/>
    </source>
</evidence>
<sequence>MRFSDWEPIYEEILEEFGFSREEDEEAARLLQSLLLGREGDHSPEYLSSMIKGREILVCGNGPSLPQELKNVLESSMQSLALDEPEPDDLIVIAADGATTRLFSAGVLPDVIVTDLDGFLPDIIAANARGSVVVVHAHGDNMAVLREFVPQLRRVLGTTQAEPIEGIYNFGGFSDGDRCVFLARHFGAADIKIIGFDYDDPFVTPVKKMKLEWARRLVVMALEDDSVL</sequence>
<reference evidence="8" key="1">
    <citation type="journal article" date="2015" name="MBio">
        <title>Genome-Resolved Metagenomic Analysis Reveals Roles for Candidate Phyla and Other Microbial Community Members in Biogeochemical Transformations in Oil Reservoirs.</title>
        <authorList>
            <person name="Hu P."/>
            <person name="Tom L."/>
            <person name="Singh A."/>
            <person name="Thomas B.C."/>
            <person name="Baker B.J."/>
            <person name="Piceno Y.M."/>
            <person name="Andersen G.L."/>
            <person name="Banfield J.F."/>
        </authorList>
    </citation>
    <scope>NUCLEOTIDE SEQUENCE [LARGE SCALE GENOMIC DNA]</scope>
</reference>
<gene>
    <name evidence="5" type="primary">mptE</name>
    <name evidence="7" type="ORF">XE07_0424</name>
</gene>
<dbReference type="InterPro" id="IPR002826">
    <property type="entry name" value="MptE-like"/>
</dbReference>
<keyword evidence="3 5" id="KW-0418">Kinase</keyword>
<dbReference type="PANTHER" id="PTHR39648:SF1">
    <property type="entry name" value="6-HYDROXYMETHYL-7,8-DIHYDROPTERIN PYROPHOSPHOKINASE"/>
    <property type="match status" value="1"/>
</dbReference>
<accession>A0A117MCY6</accession>
<dbReference type="EMBL" id="LGHB01000003">
    <property type="protein sequence ID" value="KUK97269.1"/>
    <property type="molecule type" value="Genomic_DNA"/>
</dbReference>
<dbReference type="GO" id="GO:0005524">
    <property type="term" value="F:ATP binding"/>
    <property type="evidence" value="ECO:0007669"/>
    <property type="project" value="UniProtKB-UniRule"/>
</dbReference>
<dbReference type="GO" id="GO:2001118">
    <property type="term" value="P:tetrahydromethanopterin biosynthetic process"/>
    <property type="evidence" value="ECO:0007669"/>
    <property type="project" value="UniProtKB-UniRule"/>
</dbReference>
<dbReference type="HAMAP" id="MF_02131">
    <property type="entry name" value="HMPDK_arch"/>
    <property type="match status" value="1"/>
</dbReference>
<dbReference type="GO" id="GO:0003848">
    <property type="term" value="F:2-amino-4-hydroxy-6-hydroxymethyldihydropteridine diphosphokinase activity"/>
    <property type="evidence" value="ECO:0007669"/>
    <property type="project" value="UniProtKB-UniRule"/>
</dbReference>
<protein>
    <recommendedName>
        <fullName evidence="5">6-hydroxymethyl-7,8-dihydropterin pyrophosphokinase</fullName>
        <shortName evidence="5">HPPK</shortName>
        <ecNumber evidence="5">2.7.6.3</ecNumber>
    </recommendedName>
    <alternativeName>
        <fullName evidence="5">2-amino-4-hydroxy-6-hydroxymethyldihydropteridine pyrophosphokinase</fullName>
    </alternativeName>
    <alternativeName>
        <fullName evidence="5">6-hydroxymethyl-7,8-dihydropterin diphosphokinase</fullName>
        <shortName evidence="5">6-HMPDK</shortName>
    </alternativeName>
    <alternativeName>
        <fullName evidence="5">7,8-dihydro-6-hydroxymethylpterin diphosphokinase</fullName>
    </alternativeName>
    <alternativeName>
        <fullName evidence="5">7,8-dihydro-6-hydroxymethylpterin pyrophosphokinase</fullName>
        <shortName evidence="5">PPPK</shortName>
    </alternativeName>
</protein>
<dbReference type="PATRIC" id="fig|301375.6.peg.335"/>
<comment type="pathway">
    <text evidence="5">Cofactor biosynthesis; 5,6,7,8-tetrahydromethanopterin biosynthesis.</text>
</comment>
<name>A0A117MCY6_9EURY</name>
<comment type="catalytic activity">
    <reaction evidence="5">
        <text>6-hydroxymethyl-7,8-dihydropterin + ATP = (7,8-dihydropterin-6-yl)methyl diphosphate + AMP + H(+)</text>
        <dbReference type="Rhea" id="RHEA:11412"/>
        <dbReference type="ChEBI" id="CHEBI:15378"/>
        <dbReference type="ChEBI" id="CHEBI:30616"/>
        <dbReference type="ChEBI" id="CHEBI:44841"/>
        <dbReference type="ChEBI" id="CHEBI:72950"/>
        <dbReference type="ChEBI" id="CHEBI:456215"/>
        <dbReference type="EC" id="2.7.6.3"/>
    </reaction>
</comment>
<dbReference type="AlphaFoldDB" id="A0A117MCY6"/>
<keyword evidence="4 5" id="KW-0067">ATP-binding</keyword>
<dbReference type="GO" id="GO:0009229">
    <property type="term" value="P:thiamine diphosphate biosynthetic process"/>
    <property type="evidence" value="ECO:0007669"/>
    <property type="project" value="InterPro"/>
</dbReference>
<evidence type="ECO:0000313" key="7">
    <source>
        <dbReference type="EMBL" id="KUK97269.1"/>
    </source>
</evidence>
<evidence type="ECO:0000256" key="4">
    <source>
        <dbReference type="ARBA" id="ARBA00022840"/>
    </source>
</evidence>
<dbReference type="Pfam" id="PF01973">
    <property type="entry name" value="MptE-like"/>
    <property type="match status" value="1"/>
</dbReference>
<dbReference type="SUPFAM" id="SSF63999">
    <property type="entry name" value="Thiamin pyrophosphokinase, catalytic domain"/>
    <property type="match status" value="1"/>
</dbReference>
<comment type="cofactor">
    <cofactor evidence="5">
        <name>Mg(2+)</name>
        <dbReference type="ChEBI" id="CHEBI:18420"/>
    </cofactor>
</comment>
<comment type="similarity">
    <text evidence="5">Belongs to the archaeal 6-HMPDK family.</text>
</comment>
<keyword evidence="5" id="KW-0460">Magnesium</keyword>
<evidence type="ECO:0000313" key="8">
    <source>
        <dbReference type="Proteomes" id="UP000053961"/>
    </source>
</evidence>
<dbReference type="Proteomes" id="UP000053961">
    <property type="component" value="Unassembled WGS sequence"/>
</dbReference>
<feature type="domain" description="6-hydroxymethylpterin diphosphokinase MptE-like" evidence="6">
    <location>
        <begin position="42"/>
        <end position="199"/>
    </location>
</feature>
<dbReference type="EC" id="2.7.6.3" evidence="5"/>
<dbReference type="GO" id="GO:0004788">
    <property type="term" value="F:thiamine diphosphokinase activity"/>
    <property type="evidence" value="ECO:0007669"/>
    <property type="project" value="InterPro"/>
</dbReference>
<organism evidence="7 8">
    <name type="scientific">Methanothrix harundinacea</name>
    <dbReference type="NCBI Taxonomy" id="301375"/>
    <lineage>
        <taxon>Archaea</taxon>
        <taxon>Methanobacteriati</taxon>
        <taxon>Methanobacteriota</taxon>
        <taxon>Stenosarchaea group</taxon>
        <taxon>Methanomicrobia</taxon>
        <taxon>Methanotrichales</taxon>
        <taxon>Methanotrichaceae</taxon>
        <taxon>Methanothrix</taxon>
    </lineage>
</organism>
<comment type="caution">
    <text evidence="7">The sequence shown here is derived from an EMBL/GenBank/DDBJ whole genome shotgun (WGS) entry which is preliminary data.</text>
</comment>
<dbReference type="GO" id="GO:0000287">
    <property type="term" value="F:magnesium ion binding"/>
    <property type="evidence" value="ECO:0007669"/>
    <property type="project" value="UniProtKB-UniRule"/>
</dbReference>
<comment type="function">
    <text evidence="5">Catalyzes the transfer of diphosphate from ATP to 6-hydroxymethyl-7,8-dihydropterin (6-HMD), leading to 6-hydroxymethyl-7,8-dihydropterin diphosphate (6-HMDP).</text>
</comment>
<dbReference type="InterPro" id="IPR027510">
    <property type="entry name" value="HMPDK_MptE"/>
</dbReference>
<dbReference type="GO" id="GO:0016301">
    <property type="term" value="F:kinase activity"/>
    <property type="evidence" value="ECO:0007669"/>
    <property type="project" value="UniProtKB-KW"/>
</dbReference>